<evidence type="ECO:0000256" key="3">
    <source>
        <dbReference type="ARBA" id="ARBA00022723"/>
    </source>
</evidence>
<comment type="caution">
    <text evidence="10">The sequence shown here is derived from an EMBL/GenBank/DDBJ whole genome shotgun (WGS) entry which is preliminary data.</text>
</comment>
<keyword evidence="5 8" id="KW-0411">Iron-sulfur</keyword>
<evidence type="ECO:0000256" key="2">
    <source>
        <dbReference type="ARBA" id="ARBA00022714"/>
    </source>
</evidence>
<evidence type="ECO:0000256" key="1">
    <source>
        <dbReference type="ARBA" id="ARBA00009630"/>
    </source>
</evidence>
<evidence type="ECO:0000256" key="8">
    <source>
        <dbReference type="PIRSR" id="PIRSR005894-2"/>
    </source>
</evidence>
<dbReference type="AlphaFoldDB" id="A0A162UBZ4"/>
<gene>
    <name evidence="10" type="primary">grxD</name>
    <name evidence="10" type="ORF">J7561_07375</name>
</gene>
<dbReference type="NCBIfam" id="TIGR00365">
    <property type="entry name" value="Grx4 family monothiol glutaredoxin"/>
    <property type="match status" value="1"/>
</dbReference>
<dbReference type="Pfam" id="PF00462">
    <property type="entry name" value="Glutaredoxin"/>
    <property type="match status" value="1"/>
</dbReference>
<dbReference type="InterPro" id="IPR004480">
    <property type="entry name" value="Monothiol_GRX-rel"/>
</dbReference>
<accession>A0A162UBZ4</accession>
<dbReference type="InterPro" id="IPR036249">
    <property type="entry name" value="Thioredoxin-like_sf"/>
</dbReference>
<dbReference type="GO" id="GO:0046872">
    <property type="term" value="F:metal ion binding"/>
    <property type="evidence" value="ECO:0007669"/>
    <property type="project" value="UniProtKB-KW"/>
</dbReference>
<evidence type="ECO:0000256" key="5">
    <source>
        <dbReference type="ARBA" id="ARBA00023014"/>
    </source>
</evidence>
<dbReference type="PROSITE" id="PS51354">
    <property type="entry name" value="GLUTAREDOXIN_2"/>
    <property type="match status" value="1"/>
</dbReference>
<evidence type="ECO:0000256" key="4">
    <source>
        <dbReference type="ARBA" id="ARBA00023004"/>
    </source>
</evidence>
<dbReference type="InterPro" id="IPR002109">
    <property type="entry name" value="Glutaredoxin"/>
</dbReference>
<organism evidence="10 11">
    <name type="scientific">Wohlfahrtiimonas chitiniclastica</name>
    <dbReference type="NCBI Taxonomy" id="400946"/>
    <lineage>
        <taxon>Bacteria</taxon>
        <taxon>Pseudomonadati</taxon>
        <taxon>Pseudomonadota</taxon>
        <taxon>Gammaproteobacteria</taxon>
        <taxon>Cardiobacteriales</taxon>
        <taxon>Ignatzschineriaceae</taxon>
        <taxon>Wohlfahrtiimonas</taxon>
    </lineage>
</organism>
<proteinExistence type="inferred from homology"/>
<dbReference type="PANTHER" id="PTHR10293">
    <property type="entry name" value="GLUTAREDOXIN FAMILY MEMBER"/>
    <property type="match status" value="1"/>
</dbReference>
<evidence type="ECO:0000313" key="11">
    <source>
        <dbReference type="Proteomes" id="UP000680020"/>
    </source>
</evidence>
<dbReference type="PANTHER" id="PTHR10293:SF72">
    <property type="entry name" value="MONOTHIOL GLUTAREDOXIN-S14, CHLOROPLASTIC"/>
    <property type="match status" value="1"/>
</dbReference>
<dbReference type="CDD" id="cd03028">
    <property type="entry name" value="GRX_PICOT_like"/>
    <property type="match status" value="1"/>
</dbReference>
<keyword evidence="2 8" id="KW-0001">2Fe-2S</keyword>
<dbReference type="SUPFAM" id="SSF52833">
    <property type="entry name" value="Thioredoxin-like"/>
    <property type="match status" value="1"/>
</dbReference>
<dbReference type="RefSeq" id="WP_018121782.1">
    <property type="nucleotide sequence ID" value="NZ_CP115969.1"/>
</dbReference>
<reference evidence="10" key="1">
    <citation type="submission" date="2021-03" db="EMBL/GenBank/DDBJ databases">
        <title>Identification and antibiotic profiling of Wohlfahrtiimonas chitiniclastica, an underestimated human pathogen.</title>
        <authorList>
            <person name="Kopf A."/>
            <person name="Bunk B."/>
            <person name="Coldewey S."/>
            <person name="Gunzer F."/>
            <person name="Riedel T."/>
            <person name="Schroettner P."/>
        </authorList>
    </citation>
    <scope>NUCLEOTIDE SEQUENCE</scope>
    <source>
        <strain evidence="10">DSM 100917</strain>
    </source>
</reference>
<evidence type="ECO:0000256" key="7">
    <source>
        <dbReference type="PIRNR" id="PIRNR005894"/>
    </source>
</evidence>
<evidence type="ECO:0000256" key="6">
    <source>
        <dbReference type="ARBA" id="ARBA00023284"/>
    </source>
</evidence>
<dbReference type="InterPro" id="IPR014434">
    <property type="entry name" value="Monothiol_GRX"/>
</dbReference>
<feature type="domain" description="Glutaredoxin" evidence="9">
    <location>
        <begin position="18"/>
        <end position="82"/>
    </location>
</feature>
<dbReference type="EMBL" id="JAGIBU010000006">
    <property type="protein sequence ID" value="MBS7825024.1"/>
    <property type="molecule type" value="Genomic_DNA"/>
</dbReference>
<dbReference type="GO" id="GO:0015036">
    <property type="term" value="F:disulfide oxidoreductase activity"/>
    <property type="evidence" value="ECO:0007669"/>
    <property type="project" value="InterPro"/>
</dbReference>
<comment type="similarity">
    <text evidence="1 7">Belongs to the glutaredoxin family. Monothiol subfamily.</text>
</comment>
<keyword evidence="4 8" id="KW-0408">Iron</keyword>
<evidence type="ECO:0000259" key="9">
    <source>
        <dbReference type="Pfam" id="PF00462"/>
    </source>
</evidence>
<keyword evidence="3 8" id="KW-0479">Metal-binding</keyword>
<dbReference type="GeneID" id="58263545"/>
<protein>
    <recommendedName>
        <fullName evidence="7">Glutaredoxin</fullName>
    </recommendedName>
</protein>
<keyword evidence="6" id="KW-0676">Redox-active center</keyword>
<sequence length="110" mass="12319">MKEQTLELIRQQVTENPVVIYMKGTPQFPMCGFSSRAAQALASTGLPFAAVNIFDDENIYNYLPFYEDWPTFPQIYIGGELIGGCDITLELYESGELKELMKKAIDAAAQ</sequence>
<dbReference type="PIRSF" id="PIRSF005894">
    <property type="entry name" value="Monothiol_GRX"/>
    <property type="match status" value="1"/>
</dbReference>
<dbReference type="Gene3D" id="3.40.30.10">
    <property type="entry name" value="Glutaredoxin"/>
    <property type="match status" value="1"/>
</dbReference>
<evidence type="ECO:0000313" key="10">
    <source>
        <dbReference type="EMBL" id="MBS7825024.1"/>
    </source>
</evidence>
<feature type="binding site" evidence="8">
    <location>
        <position position="31"/>
    </location>
    <ligand>
        <name>[2Fe-2S] cluster</name>
        <dbReference type="ChEBI" id="CHEBI:190135"/>
        <note>ligand shared between dimeric partners</note>
    </ligand>
</feature>
<dbReference type="InterPro" id="IPR033658">
    <property type="entry name" value="GRX_PICOT-like"/>
</dbReference>
<name>A0A162UBZ4_9GAMM</name>
<dbReference type="Proteomes" id="UP000680020">
    <property type="component" value="Unassembled WGS sequence"/>
</dbReference>
<dbReference type="GO" id="GO:0051537">
    <property type="term" value="F:2 iron, 2 sulfur cluster binding"/>
    <property type="evidence" value="ECO:0007669"/>
    <property type="project" value="UniProtKB-KW"/>
</dbReference>